<evidence type="ECO:0000256" key="4">
    <source>
        <dbReference type="ARBA" id="ARBA00022692"/>
    </source>
</evidence>
<evidence type="ECO:0008006" key="9">
    <source>
        <dbReference type="Google" id="ProtNLM"/>
    </source>
</evidence>
<gene>
    <name evidence="8" type="ORF">METZ01_LOCUS380845</name>
</gene>
<organism evidence="8">
    <name type="scientific">marine metagenome</name>
    <dbReference type="NCBI Taxonomy" id="408172"/>
    <lineage>
        <taxon>unclassified sequences</taxon>
        <taxon>metagenomes</taxon>
        <taxon>ecological metagenomes</taxon>
    </lineage>
</organism>
<reference evidence="8" key="1">
    <citation type="submission" date="2018-05" db="EMBL/GenBank/DDBJ databases">
        <authorList>
            <person name="Lanie J.A."/>
            <person name="Ng W.-L."/>
            <person name="Kazmierczak K.M."/>
            <person name="Andrzejewski T.M."/>
            <person name="Davidsen T.M."/>
            <person name="Wayne K.J."/>
            <person name="Tettelin H."/>
            <person name="Glass J.I."/>
            <person name="Rusch D."/>
            <person name="Podicherti R."/>
            <person name="Tsui H.-C.T."/>
            <person name="Winkler M.E."/>
        </authorList>
    </citation>
    <scope>NUCLEOTIDE SEQUENCE</scope>
</reference>
<keyword evidence="2" id="KW-0328">Glycosyltransferase</keyword>
<comment type="subcellular location">
    <subcellularLocation>
        <location evidence="1">Membrane</location>
        <topology evidence="1">Multi-pass membrane protein</topology>
    </subcellularLocation>
</comment>
<keyword evidence="4 7" id="KW-0812">Transmembrane</keyword>
<feature type="transmembrane region" description="Helical" evidence="7">
    <location>
        <begin position="145"/>
        <end position="163"/>
    </location>
</feature>
<keyword evidence="3" id="KW-0808">Transferase</keyword>
<evidence type="ECO:0000256" key="6">
    <source>
        <dbReference type="ARBA" id="ARBA00023136"/>
    </source>
</evidence>
<evidence type="ECO:0000313" key="8">
    <source>
        <dbReference type="EMBL" id="SVD27991.1"/>
    </source>
</evidence>
<dbReference type="AlphaFoldDB" id="A0A382U2M5"/>
<keyword evidence="5 7" id="KW-1133">Transmembrane helix</keyword>
<name>A0A382U2M5_9ZZZZ</name>
<evidence type="ECO:0000256" key="7">
    <source>
        <dbReference type="SAM" id="Phobius"/>
    </source>
</evidence>
<dbReference type="GO" id="GO:0016757">
    <property type="term" value="F:glycosyltransferase activity"/>
    <property type="evidence" value="ECO:0007669"/>
    <property type="project" value="UniProtKB-KW"/>
</dbReference>
<keyword evidence="6 7" id="KW-0472">Membrane</keyword>
<feature type="non-terminal residue" evidence="8">
    <location>
        <position position="1"/>
    </location>
</feature>
<evidence type="ECO:0000256" key="1">
    <source>
        <dbReference type="ARBA" id="ARBA00004141"/>
    </source>
</evidence>
<dbReference type="EMBL" id="UINC01140691">
    <property type="protein sequence ID" value="SVD27991.1"/>
    <property type="molecule type" value="Genomic_DNA"/>
</dbReference>
<dbReference type="GO" id="GO:0016020">
    <property type="term" value="C:membrane"/>
    <property type="evidence" value="ECO:0007669"/>
    <property type="project" value="UniProtKB-SubCell"/>
</dbReference>
<feature type="transmembrane region" description="Helical" evidence="7">
    <location>
        <begin position="175"/>
        <end position="197"/>
    </location>
</feature>
<evidence type="ECO:0000256" key="5">
    <source>
        <dbReference type="ARBA" id="ARBA00022989"/>
    </source>
</evidence>
<sequence length="211" mass="24178">SFWERTIQPVIFGFIVALTRFKRIHSDEHPDAMGFGAFLLFKKMTYQQFGGHARVKDEVLEDVVLARQVKRAGGSILIADAKTLFSIRMYHSFEEIWSGWRKNMFIALKRSVLRTLYYICAILGFVVTPYLVILADLWVAMGMGWTALSLAGLMMVLITGAALCDELAMERRYVFMFPLGAVVMALIMLNSMFQILILQQTEWRGRVYKEG</sequence>
<evidence type="ECO:0000256" key="2">
    <source>
        <dbReference type="ARBA" id="ARBA00022676"/>
    </source>
</evidence>
<dbReference type="Pfam" id="PF13506">
    <property type="entry name" value="Glyco_transf_21"/>
    <property type="match status" value="1"/>
</dbReference>
<accession>A0A382U2M5</accession>
<feature type="transmembrane region" description="Helical" evidence="7">
    <location>
        <begin position="116"/>
        <end position="139"/>
    </location>
</feature>
<dbReference type="InterPro" id="IPR025993">
    <property type="entry name" value="Ceramide_glucosylTrfase"/>
</dbReference>
<protein>
    <recommendedName>
        <fullName evidence="9">Glycosyltransferase 2-like domain-containing protein</fullName>
    </recommendedName>
</protein>
<proteinExistence type="predicted"/>
<evidence type="ECO:0000256" key="3">
    <source>
        <dbReference type="ARBA" id="ARBA00022679"/>
    </source>
</evidence>